<dbReference type="InterPro" id="IPR036688">
    <property type="entry name" value="MoeA_C_domain_IV_sf"/>
</dbReference>
<dbReference type="Pfam" id="PF03454">
    <property type="entry name" value="MoeA_C"/>
    <property type="match status" value="1"/>
</dbReference>
<sequence length="36" mass="3829">QGSADLAGLAAANSLVQFEPVDRKYKAGEEVRVLLL</sequence>
<organism evidence="2">
    <name type="scientific">marine sediment metagenome</name>
    <dbReference type="NCBI Taxonomy" id="412755"/>
    <lineage>
        <taxon>unclassified sequences</taxon>
        <taxon>metagenomes</taxon>
        <taxon>ecological metagenomes</taxon>
    </lineage>
</organism>
<feature type="domain" description="MoeA C-terminal" evidence="1">
    <location>
        <begin position="1"/>
        <end position="36"/>
    </location>
</feature>
<comment type="caution">
    <text evidence="2">The sequence shown here is derived from an EMBL/GenBank/DDBJ whole genome shotgun (WGS) entry which is preliminary data.</text>
</comment>
<protein>
    <recommendedName>
        <fullName evidence="1">MoeA C-terminal domain-containing protein</fullName>
    </recommendedName>
</protein>
<dbReference type="EMBL" id="BART01029957">
    <property type="protein sequence ID" value="GAH12616.1"/>
    <property type="molecule type" value="Genomic_DNA"/>
</dbReference>
<proteinExistence type="predicted"/>
<gene>
    <name evidence="2" type="ORF">S01H4_52433</name>
</gene>
<dbReference type="Gene3D" id="2.40.340.10">
    <property type="entry name" value="MoeA, C-terminal, domain IV"/>
    <property type="match status" value="1"/>
</dbReference>
<dbReference type="GO" id="GO:0032324">
    <property type="term" value="P:molybdopterin cofactor biosynthetic process"/>
    <property type="evidence" value="ECO:0007669"/>
    <property type="project" value="InterPro"/>
</dbReference>
<dbReference type="SUPFAM" id="SSF63867">
    <property type="entry name" value="MoeA C-terminal domain-like"/>
    <property type="match status" value="1"/>
</dbReference>
<feature type="non-terminal residue" evidence="2">
    <location>
        <position position="1"/>
    </location>
</feature>
<name>X1CVV5_9ZZZZ</name>
<reference evidence="2" key="1">
    <citation type="journal article" date="2014" name="Front. Microbiol.">
        <title>High frequency of phylogenetically diverse reductive dehalogenase-homologous genes in deep subseafloor sedimentary metagenomes.</title>
        <authorList>
            <person name="Kawai M."/>
            <person name="Futagami T."/>
            <person name="Toyoda A."/>
            <person name="Takaki Y."/>
            <person name="Nishi S."/>
            <person name="Hori S."/>
            <person name="Arai W."/>
            <person name="Tsubouchi T."/>
            <person name="Morono Y."/>
            <person name="Uchiyama I."/>
            <person name="Ito T."/>
            <person name="Fujiyama A."/>
            <person name="Inagaki F."/>
            <person name="Takami H."/>
        </authorList>
    </citation>
    <scope>NUCLEOTIDE SEQUENCE</scope>
    <source>
        <strain evidence="2">Expedition CK06-06</strain>
    </source>
</reference>
<accession>X1CVV5</accession>
<dbReference type="InterPro" id="IPR005111">
    <property type="entry name" value="MoeA_C_domain_IV"/>
</dbReference>
<evidence type="ECO:0000259" key="1">
    <source>
        <dbReference type="Pfam" id="PF03454"/>
    </source>
</evidence>
<dbReference type="AlphaFoldDB" id="X1CVV5"/>
<evidence type="ECO:0000313" key="2">
    <source>
        <dbReference type="EMBL" id="GAH12616.1"/>
    </source>
</evidence>